<reference evidence="1 2" key="1">
    <citation type="submission" date="2018-06" db="EMBL/GenBank/DDBJ databases">
        <authorList>
            <consortium name="Pathogen Informatics"/>
            <person name="Doyle S."/>
        </authorList>
    </citation>
    <scope>NUCLEOTIDE SEQUENCE [LARGE SCALE GENOMIC DNA]</scope>
    <source>
        <strain evidence="1 2">NCTC13148</strain>
    </source>
</reference>
<dbReference type="Proteomes" id="UP000254255">
    <property type="component" value="Unassembled WGS sequence"/>
</dbReference>
<evidence type="ECO:0000313" key="1">
    <source>
        <dbReference type="EMBL" id="STL83036.1"/>
    </source>
</evidence>
<gene>
    <name evidence="1" type="ORF">NCTC13148_03235</name>
</gene>
<name>A0A377C5P6_ECOLX</name>
<sequence>MIIERVNITLTINSWEYIQLFCVILKSLKIVTPFMPGPHRLCQHDPRHVSRINGFPVTG</sequence>
<organism evidence="1 2">
    <name type="scientific">Escherichia coli</name>
    <dbReference type="NCBI Taxonomy" id="562"/>
    <lineage>
        <taxon>Bacteria</taxon>
        <taxon>Pseudomonadati</taxon>
        <taxon>Pseudomonadota</taxon>
        <taxon>Gammaproteobacteria</taxon>
        <taxon>Enterobacterales</taxon>
        <taxon>Enterobacteriaceae</taxon>
        <taxon>Escherichia</taxon>
    </lineage>
</organism>
<accession>A0A377C5P6</accession>
<protein>
    <submittedName>
        <fullName evidence="1">Uncharacterized protein</fullName>
    </submittedName>
</protein>
<dbReference type="EMBL" id="UGET01000004">
    <property type="protein sequence ID" value="STL83036.1"/>
    <property type="molecule type" value="Genomic_DNA"/>
</dbReference>
<evidence type="ECO:0000313" key="2">
    <source>
        <dbReference type="Proteomes" id="UP000254255"/>
    </source>
</evidence>
<proteinExistence type="predicted"/>
<dbReference type="AlphaFoldDB" id="A0A377C5P6"/>